<gene>
    <name evidence="2" type="ORF">ALO63_100941</name>
</gene>
<dbReference type="GO" id="GO:0016746">
    <property type="term" value="F:acyltransferase activity"/>
    <property type="evidence" value="ECO:0007669"/>
    <property type="project" value="UniProtKB-KW"/>
</dbReference>
<evidence type="ECO:0000313" key="2">
    <source>
        <dbReference type="EMBL" id="KPX89881.1"/>
    </source>
</evidence>
<reference evidence="2 3" key="1">
    <citation type="submission" date="2015-09" db="EMBL/GenBank/DDBJ databases">
        <title>Genome announcement of multiple Pseudomonas syringae strains.</title>
        <authorList>
            <person name="Thakur S."/>
            <person name="Wang P.W."/>
            <person name="Gong Y."/>
            <person name="Weir B.S."/>
            <person name="Guttman D.S."/>
        </authorList>
    </citation>
    <scope>NUCLEOTIDE SEQUENCE [LARGE SCALE GENOMIC DNA]</scope>
    <source>
        <strain evidence="2 3">ICMP4331</strain>
    </source>
</reference>
<sequence length="186" mass="20845">MSPIEQKAHHDFIMGASMLSFFQRRKTSPTTPSNAAAGFIKHESCDALLSTPRRRQLIENIWQRTSLPRAQFDTLYVQAFKSYAALVQHLPASENHHHAYHGGMLDHGLEIVAYALKIRQMYLLPIGAPPESQAAQSEAWSAASAYGALVHDLGKIAVDVQVELADGTTWHPWHGPLDQPYRFKYV</sequence>
<evidence type="ECO:0000313" key="3">
    <source>
        <dbReference type="Proteomes" id="UP000050420"/>
    </source>
</evidence>
<dbReference type="InterPro" id="IPR022391">
    <property type="entry name" value="ICE_relaxase_PFGI-1"/>
</dbReference>
<feature type="domain" description="Uncharacterised" evidence="1">
    <location>
        <begin position="38"/>
        <end position="184"/>
    </location>
</feature>
<evidence type="ECO:0000259" key="1">
    <source>
        <dbReference type="Pfam" id="PF07514"/>
    </source>
</evidence>
<name>A0A0P9VU50_PSEA0</name>
<dbReference type="InterPro" id="IPR011119">
    <property type="entry name" value="Unchr_helicase_relaxase_TraI"/>
</dbReference>
<accession>A0A0P9VU50</accession>
<dbReference type="EMBL" id="LJQU01000418">
    <property type="protein sequence ID" value="KPX89881.1"/>
    <property type="molecule type" value="Genomic_DNA"/>
</dbReference>
<proteinExistence type="predicted"/>
<dbReference type="Proteomes" id="UP000050420">
    <property type="component" value="Unassembled WGS sequence"/>
</dbReference>
<organism evidence="2 3">
    <name type="scientific">Pseudomonas amygdali pv. mori</name>
    <dbReference type="NCBI Taxonomy" id="34065"/>
    <lineage>
        <taxon>Bacteria</taxon>
        <taxon>Pseudomonadati</taxon>
        <taxon>Pseudomonadota</taxon>
        <taxon>Gammaproteobacteria</taxon>
        <taxon>Pseudomonadales</taxon>
        <taxon>Pseudomonadaceae</taxon>
        <taxon>Pseudomonas</taxon>
        <taxon>Pseudomonas amygdali</taxon>
    </lineage>
</organism>
<dbReference type="PATRIC" id="fig|34065.5.peg.5754"/>
<dbReference type="Pfam" id="PF07514">
    <property type="entry name" value="TraI_2"/>
    <property type="match status" value="1"/>
</dbReference>
<feature type="non-terminal residue" evidence="2">
    <location>
        <position position="186"/>
    </location>
</feature>
<keyword evidence="2" id="KW-0808">Transferase</keyword>
<dbReference type="Gene3D" id="1.10.3210.40">
    <property type="match status" value="1"/>
</dbReference>
<keyword evidence="2" id="KW-0670">Pyruvate</keyword>
<dbReference type="NCBIfam" id="TIGR03760">
    <property type="entry name" value="ICE_TraI_Pfluor"/>
    <property type="match status" value="1"/>
</dbReference>
<protein>
    <submittedName>
        <fullName evidence="2">Pyruvate/2-oxoglutarate dehydrogenase complex dihydrolipoamide acyltransferase E2 component</fullName>
    </submittedName>
</protein>
<keyword evidence="2" id="KW-0012">Acyltransferase</keyword>
<comment type="caution">
    <text evidence="2">The sequence shown here is derived from an EMBL/GenBank/DDBJ whole genome shotgun (WGS) entry which is preliminary data.</text>
</comment>
<dbReference type="AlphaFoldDB" id="A0A0P9VU50"/>